<dbReference type="InterPro" id="IPR000700">
    <property type="entry name" value="PAS-assoc_C"/>
</dbReference>
<dbReference type="InterPro" id="IPR001633">
    <property type="entry name" value="EAL_dom"/>
</dbReference>
<dbReference type="Gene3D" id="3.40.190.10">
    <property type="entry name" value="Periplasmic binding protein-like II"/>
    <property type="match status" value="2"/>
</dbReference>
<dbReference type="Gene3D" id="3.30.70.270">
    <property type="match status" value="1"/>
</dbReference>
<feature type="domain" description="EAL" evidence="4">
    <location>
        <begin position="600"/>
        <end position="854"/>
    </location>
</feature>
<dbReference type="InterPro" id="IPR052155">
    <property type="entry name" value="Biofilm_reg_signaling"/>
</dbReference>
<keyword evidence="7" id="KW-1185">Reference proteome</keyword>
<dbReference type="Pfam" id="PF00497">
    <property type="entry name" value="SBP_bac_3"/>
    <property type="match status" value="1"/>
</dbReference>
<dbReference type="SUPFAM" id="SSF141868">
    <property type="entry name" value="EAL domain-like"/>
    <property type="match status" value="1"/>
</dbReference>
<dbReference type="PROSITE" id="PS50113">
    <property type="entry name" value="PAC"/>
    <property type="match status" value="1"/>
</dbReference>
<evidence type="ECO:0000259" key="3">
    <source>
        <dbReference type="PROSITE" id="PS50113"/>
    </source>
</evidence>
<keyword evidence="1" id="KW-1133">Transmembrane helix</keyword>
<dbReference type="SUPFAM" id="SSF55073">
    <property type="entry name" value="Nucleotide cyclase"/>
    <property type="match status" value="1"/>
</dbReference>
<name>A0ABS1QQU8_9GAMM</name>
<dbReference type="SMART" id="SM00062">
    <property type="entry name" value="PBPb"/>
    <property type="match status" value="1"/>
</dbReference>
<dbReference type="NCBIfam" id="TIGR00229">
    <property type="entry name" value="sensory_box"/>
    <property type="match status" value="1"/>
</dbReference>
<dbReference type="InterPro" id="IPR035919">
    <property type="entry name" value="EAL_sf"/>
</dbReference>
<dbReference type="InterPro" id="IPR013656">
    <property type="entry name" value="PAS_4"/>
</dbReference>
<dbReference type="InterPro" id="IPR001638">
    <property type="entry name" value="Solute-binding_3/MltF_N"/>
</dbReference>
<keyword evidence="1" id="KW-0812">Transmembrane</keyword>
<sequence length="863" mass="96935">MSIMFPNTPLRRLLPWLLLLLLSPAQAQSIRLGLYHNPPKIMADAQGQASGIFGDLISEIAAEEGWQLESVPCQWQQCLEWLAEGRIDLMPDVAFTEERATRFDFHRTPALLSWSQIYTLSHRRLASLLELDGKRLAVLRGSVQQQFLGQLVDSFGLQVEWLPLDGLDQVFDAVASGRADAAAANHFIGNQQAASRDLVASPILFQPSKLYFAVPAGTNPALLARIDRHLQRWQSDNGSRYFDILARWSEPAPAPLPPALWWSLGLLLSALLLAIGFNLLLRRKVTERTLSLQASETRLNTILDSVEACIYIKDDQLRYQYANRRVCELFGVTPAQILGQTDDRFFDTETCALLQQNDRRVLQQGERVAGEEVNGLSRNGERRTFLSVKLPLRHPDGRIHGLCGISTDITEYRRLQEELHQLAFFDPLTGLANRRLLLDRLRHALAGSQATGYQGALVLIDLDNFKDINDTRGHDCGDQLLQQTAARLRHSLAGTDTAGRLGSDEFVLIMEDLSPRQEDAVMQARNRTRQLLERLAMPYDIAGKAHRCSASIGIAMFSDAQGNIEELLKAADLAMFTAKADGRNNLHFFNQAMQDDANHRSRLEHDLRLALERDELELHLQPQVDAGERITGMEALLRWQHPELGRVSPADFIPLAESSGLIVPLGDWVLAQACRLLAEWRREPALARLGLAVNISPRQFRHPDFVAGLQRLLQDSGAEPARLELEITESLLIDDIEQTIDRMEQLRRLGLRFSLDDFGTGYASLGYLKRLPLSQLKIDQSFVRDLLRDPNDEAIVRTIIALGRSLDLQVIAEGVETAEQASRLQELGCTAFQGYWFGQPERSDHWRARLSEHTGNEHSAPGD</sequence>
<dbReference type="PANTHER" id="PTHR44757:SF2">
    <property type="entry name" value="BIOFILM ARCHITECTURE MAINTENANCE PROTEIN MBAA"/>
    <property type="match status" value="1"/>
</dbReference>
<accession>A0ABS1QQU8</accession>
<evidence type="ECO:0000259" key="4">
    <source>
        <dbReference type="PROSITE" id="PS50883"/>
    </source>
</evidence>
<protein>
    <submittedName>
        <fullName evidence="6">EAL domain-containing protein</fullName>
    </submittedName>
</protein>
<dbReference type="InterPro" id="IPR035965">
    <property type="entry name" value="PAS-like_dom_sf"/>
</dbReference>
<comment type="caution">
    <text evidence="6">The sequence shown here is derived from an EMBL/GenBank/DDBJ whole genome shotgun (WGS) entry which is preliminary data.</text>
</comment>
<gene>
    <name evidence="6" type="ORF">JKV55_07370</name>
</gene>
<dbReference type="Pfam" id="PF08448">
    <property type="entry name" value="PAS_4"/>
    <property type="match status" value="1"/>
</dbReference>
<dbReference type="SMART" id="SM00267">
    <property type="entry name" value="GGDEF"/>
    <property type="match status" value="1"/>
</dbReference>
<proteinExistence type="predicted"/>
<dbReference type="PROSITE" id="PS50883">
    <property type="entry name" value="EAL"/>
    <property type="match status" value="1"/>
</dbReference>
<dbReference type="PROSITE" id="PS50112">
    <property type="entry name" value="PAS"/>
    <property type="match status" value="1"/>
</dbReference>
<evidence type="ECO:0000259" key="2">
    <source>
        <dbReference type="PROSITE" id="PS50112"/>
    </source>
</evidence>
<dbReference type="Pfam" id="PF00990">
    <property type="entry name" value="GGDEF"/>
    <property type="match status" value="1"/>
</dbReference>
<dbReference type="PANTHER" id="PTHR44757">
    <property type="entry name" value="DIGUANYLATE CYCLASE DGCP"/>
    <property type="match status" value="1"/>
</dbReference>
<dbReference type="InterPro" id="IPR043128">
    <property type="entry name" value="Rev_trsase/Diguanyl_cyclase"/>
</dbReference>
<dbReference type="EMBL" id="JAERTZ010000018">
    <property type="protein sequence ID" value="MBL1377151.1"/>
    <property type="molecule type" value="Genomic_DNA"/>
</dbReference>
<evidence type="ECO:0000259" key="5">
    <source>
        <dbReference type="PROSITE" id="PS50887"/>
    </source>
</evidence>
<dbReference type="InterPro" id="IPR000160">
    <property type="entry name" value="GGDEF_dom"/>
</dbReference>
<reference evidence="7" key="1">
    <citation type="submission" date="2021-01" db="EMBL/GenBank/DDBJ databases">
        <title>Genome public.</title>
        <authorList>
            <person name="Liu C."/>
            <person name="Sun Q."/>
        </authorList>
    </citation>
    <scope>NUCLEOTIDE SEQUENCE [LARGE SCALE GENOMIC DNA]</scope>
    <source>
        <strain evidence="7">CGMCC 1.18722</strain>
    </source>
</reference>
<dbReference type="PROSITE" id="PS50887">
    <property type="entry name" value="GGDEF"/>
    <property type="match status" value="1"/>
</dbReference>
<dbReference type="Gene3D" id="3.20.20.450">
    <property type="entry name" value="EAL domain"/>
    <property type="match status" value="1"/>
</dbReference>
<dbReference type="Proteomes" id="UP000638570">
    <property type="component" value="Unassembled WGS sequence"/>
</dbReference>
<feature type="domain" description="PAS" evidence="2">
    <location>
        <begin position="295"/>
        <end position="365"/>
    </location>
</feature>
<keyword evidence="1" id="KW-0472">Membrane</keyword>
<dbReference type="SUPFAM" id="SSF55785">
    <property type="entry name" value="PYP-like sensor domain (PAS domain)"/>
    <property type="match status" value="1"/>
</dbReference>
<feature type="transmembrane region" description="Helical" evidence="1">
    <location>
        <begin position="259"/>
        <end position="281"/>
    </location>
</feature>
<feature type="domain" description="GGDEF" evidence="5">
    <location>
        <begin position="453"/>
        <end position="591"/>
    </location>
</feature>
<dbReference type="NCBIfam" id="TIGR00254">
    <property type="entry name" value="GGDEF"/>
    <property type="match status" value="1"/>
</dbReference>
<dbReference type="SMART" id="SM00052">
    <property type="entry name" value="EAL"/>
    <property type="match status" value="1"/>
</dbReference>
<dbReference type="SMART" id="SM00091">
    <property type="entry name" value="PAS"/>
    <property type="match status" value="1"/>
</dbReference>
<dbReference type="Gene3D" id="3.30.450.20">
    <property type="entry name" value="PAS domain"/>
    <property type="match status" value="1"/>
</dbReference>
<dbReference type="CDD" id="cd01949">
    <property type="entry name" value="GGDEF"/>
    <property type="match status" value="1"/>
</dbReference>
<evidence type="ECO:0000313" key="6">
    <source>
        <dbReference type="EMBL" id="MBL1377151.1"/>
    </source>
</evidence>
<evidence type="ECO:0000313" key="7">
    <source>
        <dbReference type="Proteomes" id="UP000638570"/>
    </source>
</evidence>
<dbReference type="Pfam" id="PF00563">
    <property type="entry name" value="EAL"/>
    <property type="match status" value="1"/>
</dbReference>
<dbReference type="CDD" id="cd00130">
    <property type="entry name" value="PAS"/>
    <property type="match status" value="1"/>
</dbReference>
<feature type="domain" description="PAC" evidence="3">
    <location>
        <begin position="369"/>
        <end position="421"/>
    </location>
</feature>
<dbReference type="InterPro" id="IPR000014">
    <property type="entry name" value="PAS"/>
</dbReference>
<dbReference type="InterPro" id="IPR029787">
    <property type="entry name" value="Nucleotide_cyclase"/>
</dbReference>
<evidence type="ECO:0000256" key="1">
    <source>
        <dbReference type="SAM" id="Phobius"/>
    </source>
</evidence>
<dbReference type="SUPFAM" id="SSF53850">
    <property type="entry name" value="Periplasmic binding protein-like II"/>
    <property type="match status" value="1"/>
</dbReference>
<dbReference type="CDD" id="cd01948">
    <property type="entry name" value="EAL"/>
    <property type="match status" value="1"/>
</dbReference>
<organism evidence="6 7">
    <name type="scientific">Zobellella iuensis</name>
    <dbReference type="NCBI Taxonomy" id="2803811"/>
    <lineage>
        <taxon>Bacteria</taxon>
        <taxon>Pseudomonadati</taxon>
        <taxon>Pseudomonadota</taxon>
        <taxon>Gammaproteobacteria</taxon>
        <taxon>Aeromonadales</taxon>
        <taxon>Aeromonadaceae</taxon>
        <taxon>Zobellella</taxon>
    </lineage>
</organism>